<comment type="subcellular location">
    <subcellularLocation>
        <location evidence="1">Nucleus</location>
    </subcellularLocation>
</comment>
<dbReference type="Pfam" id="PF08711">
    <property type="entry name" value="Med26"/>
    <property type="match status" value="1"/>
</dbReference>
<feature type="compositionally biased region" description="Polar residues" evidence="2">
    <location>
        <begin position="83"/>
        <end position="99"/>
    </location>
</feature>
<dbReference type="PANTHER" id="PTHR15141:SF76">
    <property type="entry name" value="TRANSCRIPTION ELONGATION FACTOR B POLYPEPTIDE 3"/>
    <property type="match status" value="1"/>
</dbReference>
<organism evidence="4 5">
    <name type="scientific">Eumeta variegata</name>
    <name type="common">Bagworm moth</name>
    <name type="synonym">Eumeta japonica</name>
    <dbReference type="NCBI Taxonomy" id="151549"/>
    <lineage>
        <taxon>Eukaryota</taxon>
        <taxon>Metazoa</taxon>
        <taxon>Ecdysozoa</taxon>
        <taxon>Arthropoda</taxon>
        <taxon>Hexapoda</taxon>
        <taxon>Insecta</taxon>
        <taxon>Pterygota</taxon>
        <taxon>Neoptera</taxon>
        <taxon>Endopterygota</taxon>
        <taxon>Lepidoptera</taxon>
        <taxon>Glossata</taxon>
        <taxon>Ditrysia</taxon>
        <taxon>Tineoidea</taxon>
        <taxon>Psychidae</taxon>
        <taxon>Oiketicinae</taxon>
        <taxon>Eumeta</taxon>
    </lineage>
</organism>
<dbReference type="OrthoDB" id="21513at2759"/>
<evidence type="ECO:0000259" key="3">
    <source>
        <dbReference type="PROSITE" id="PS51319"/>
    </source>
</evidence>
<dbReference type="PROSITE" id="PS51319">
    <property type="entry name" value="TFIIS_N"/>
    <property type="match status" value="1"/>
</dbReference>
<gene>
    <name evidence="4" type="primary">EloA</name>
    <name evidence="4" type="ORF">EVAR_29501_1</name>
</gene>
<feature type="domain" description="TFIIS N-terminal" evidence="3">
    <location>
        <begin position="1"/>
        <end position="69"/>
    </location>
</feature>
<dbReference type="SUPFAM" id="SSF47676">
    <property type="entry name" value="Conserved domain common to transcription factors TFIIS, elongin A, CRSP70"/>
    <property type="match status" value="1"/>
</dbReference>
<proteinExistence type="predicted"/>
<keyword evidence="4" id="KW-0251">Elongation factor</keyword>
<protein>
    <submittedName>
        <fullName evidence="4">Transcription elongation factor B polypeptide 3</fullName>
    </submittedName>
</protein>
<evidence type="ECO:0000313" key="4">
    <source>
        <dbReference type="EMBL" id="GBP49888.1"/>
    </source>
</evidence>
<dbReference type="AlphaFoldDB" id="A0A4C1WEW2"/>
<dbReference type="PANTHER" id="PTHR15141">
    <property type="entry name" value="TRANSCRIPTION ELONGATION FACTOR B POLYPEPTIDE 3"/>
    <property type="match status" value="1"/>
</dbReference>
<dbReference type="GO" id="GO:0005634">
    <property type="term" value="C:nucleus"/>
    <property type="evidence" value="ECO:0007669"/>
    <property type="project" value="UniProtKB-SubCell"/>
</dbReference>
<feature type="compositionally biased region" description="Basic and acidic residues" evidence="2">
    <location>
        <begin position="100"/>
        <end position="110"/>
    </location>
</feature>
<evidence type="ECO:0000256" key="1">
    <source>
        <dbReference type="PROSITE-ProRule" id="PRU00649"/>
    </source>
</evidence>
<reference evidence="4 5" key="1">
    <citation type="journal article" date="2019" name="Commun. Biol.">
        <title>The bagworm genome reveals a unique fibroin gene that provides high tensile strength.</title>
        <authorList>
            <person name="Kono N."/>
            <person name="Nakamura H."/>
            <person name="Ohtoshi R."/>
            <person name="Tomita M."/>
            <person name="Numata K."/>
            <person name="Arakawa K."/>
        </authorList>
    </citation>
    <scope>NUCLEOTIDE SEQUENCE [LARGE SCALE GENOMIC DNA]</scope>
</reference>
<evidence type="ECO:0000256" key="2">
    <source>
        <dbReference type="SAM" id="MobiDB-lite"/>
    </source>
</evidence>
<dbReference type="STRING" id="151549.A0A4C1WEW2"/>
<dbReference type="InterPro" id="IPR051870">
    <property type="entry name" value="Elongin-A_domain"/>
</dbReference>
<dbReference type="GO" id="GO:0003746">
    <property type="term" value="F:translation elongation factor activity"/>
    <property type="evidence" value="ECO:0007669"/>
    <property type="project" value="UniProtKB-KW"/>
</dbReference>
<keyword evidence="5" id="KW-1185">Reference proteome</keyword>
<dbReference type="InterPro" id="IPR017923">
    <property type="entry name" value="TFIIS_N"/>
</dbReference>
<dbReference type="Proteomes" id="UP000299102">
    <property type="component" value="Unassembled WGS sequence"/>
</dbReference>
<sequence>MASVLDLIKHYQHGIEKNPNDEQRLGVTVQHLQDTGVGRTVNALRKEPGDVGTAAKALVNKWKLMVAAEESSEPEDNNHDTTKYNGQSGKDSDDNANQSRHGDNENESKYKTSSKSSNHRHTNGDYSNHKRKYHSSESTNADYYYDPHFAPLMSMIEMDVTASKYCRRRRAYGP</sequence>
<keyword evidence="4" id="KW-0648">Protein biosynthesis</keyword>
<accession>A0A4C1WEW2</accession>
<dbReference type="InterPro" id="IPR035441">
    <property type="entry name" value="TFIIS/LEDGF_dom_sf"/>
</dbReference>
<comment type="caution">
    <text evidence="4">The sequence shown here is derived from an EMBL/GenBank/DDBJ whole genome shotgun (WGS) entry which is preliminary data.</text>
</comment>
<dbReference type="Gene3D" id="1.20.930.10">
    <property type="entry name" value="Conserved domain common to transcription factors TFIIS, elongin A, CRSP70"/>
    <property type="match status" value="1"/>
</dbReference>
<name>A0A4C1WEW2_EUMVA</name>
<keyword evidence="1" id="KW-0539">Nucleus</keyword>
<feature type="region of interest" description="Disordered" evidence="2">
    <location>
        <begin position="68"/>
        <end position="134"/>
    </location>
</feature>
<evidence type="ECO:0000313" key="5">
    <source>
        <dbReference type="Proteomes" id="UP000299102"/>
    </source>
</evidence>
<dbReference type="EMBL" id="BGZK01000554">
    <property type="protein sequence ID" value="GBP49888.1"/>
    <property type="molecule type" value="Genomic_DNA"/>
</dbReference>